<organism evidence="4">
    <name type="scientific">Amphimedon queenslandica</name>
    <name type="common">Sponge</name>
    <dbReference type="NCBI Taxonomy" id="400682"/>
    <lineage>
        <taxon>Eukaryota</taxon>
        <taxon>Metazoa</taxon>
        <taxon>Porifera</taxon>
        <taxon>Demospongiae</taxon>
        <taxon>Heteroscleromorpha</taxon>
        <taxon>Haplosclerida</taxon>
        <taxon>Niphatidae</taxon>
        <taxon>Amphimedon</taxon>
    </lineage>
</organism>
<accession>A0A1X7SIZ8</accession>
<dbReference type="OrthoDB" id="10058523at2759"/>
<dbReference type="Pfam" id="PF05225">
    <property type="entry name" value="HTH_psq"/>
    <property type="match status" value="1"/>
</dbReference>
<dbReference type="EnsemblMetazoa" id="XM_020008201.1">
    <property type="protein sequence ID" value="XP_019863760.1"/>
    <property type="gene ID" value="LOC109592876"/>
</dbReference>
<dbReference type="Gene3D" id="1.10.10.60">
    <property type="entry name" value="Homeodomain-like"/>
    <property type="match status" value="1"/>
</dbReference>
<reference evidence="4" key="2">
    <citation type="submission" date="2017-05" db="UniProtKB">
        <authorList>
            <consortium name="EnsemblMetazoa"/>
        </authorList>
    </citation>
    <scope>IDENTIFICATION</scope>
</reference>
<dbReference type="OMA" id="YFLVEHI"/>
<name>A0A1X7SIZ8_AMPQE</name>
<dbReference type="SUPFAM" id="SSF46689">
    <property type="entry name" value="Homeodomain-like"/>
    <property type="match status" value="1"/>
</dbReference>
<dbReference type="EnsemblMetazoa" id="Aqu2.1.02040_001">
    <property type="protein sequence ID" value="Aqu2.1.02040_001"/>
    <property type="gene ID" value="Aqu2.1.02040"/>
</dbReference>
<evidence type="ECO:0000313" key="5">
    <source>
        <dbReference type="Proteomes" id="UP000007879"/>
    </source>
</evidence>
<dbReference type="PROSITE" id="PS51253">
    <property type="entry name" value="HTH_CENPB"/>
    <property type="match status" value="1"/>
</dbReference>
<dbReference type="Pfam" id="PF03221">
    <property type="entry name" value="HTH_Tnp_Tc5"/>
    <property type="match status" value="1"/>
</dbReference>
<reference evidence="5" key="1">
    <citation type="journal article" date="2010" name="Nature">
        <title>The Amphimedon queenslandica genome and the evolution of animal complexity.</title>
        <authorList>
            <person name="Srivastava M."/>
            <person name="Simakov O."/>
            <person name="Chapman J."/>
            <person name="Fahey B."/>
            <person name="Gauthier M.E."/>
            <person name="Mitros T."/>
            <person name="Richards G.S."/>
            <person name="Conaco C."/>
            <person name="Dacre M."/>
            <person name="Hellsten U."/>
            <person name="Larroux C."/>
            <person name="Putnam N.H."/>
            <person name="Stanke M."/>
            <person name="Adamska M."/>
            <person name="Darling A."/>
            <person name="Degnan S.M."/>
            <person name="Oakley T.H."/>
            <person name="Plachetzki D.C."/>
            <person name="Zhai Y."/>
            <person name="Adamski M."/>
            <person name="Calcino A."/>
            <person name="Cummins S.F."/>
            <person name="Goodstein D.M."/>
            <person name="Harris C."/>
            <person name="Jackson D.J."/>
            <person name="Leys S.P."/>
            <person name="Shu S."/>
            <person name="Woodcroft B.J."/>
            <person name="Vervoort M."/>
            <person name="Kosik K.S."/>
            <person name="Manning G."/>
            <person name="Degnan B.M."/>
            <person name="Rokhsar D.S."/>
        </authorList>
    </citation>
    <scope>NUCLEOTIDE SEQUENCE [LARGE SCALE GENOMIC DNA]</scope>
</reference>
<feature type="domain" description="HTH CENPB-type" evidence="3">
    <location>
        <begin position="85"/>
        <end position="156"/>
    </location>
</feature>
<dbReference type="GO" id="GO:0003677">
    <property type="term" value="F:DNA binding"/>
    <property type="evidence" value="ECO:0007669"/>
    <property type="project" value="UniProtKB-KW"/>
</dbReference>
<keyword evidence="5" id="KW-1185">Reference proteome</keyword>
<dbReference type="InParanoid" id="A0A1X7SIZ8"/>
<protein>
    <recommendedName>
        <fullName evidence="3">HTH CENPB-type domain-containing protein</fullName>
    </recommendedName>
</protein>
<dbReference type="KEGG" id="aqu:109592876"/>
<sequence>MSTKPIKDRVIISHFLLPPKSSSDTLKTCAVGRPSKYKHYDDDSLYEAYKEVVSKGVSIRRAALEYGVPASTLTDRVSGRIAFGKKSGPKKYLTDEEEKELVYFVSGCAEVGYSCSRTDVILLVQEVLYRKGIRDTVVSHGWWESFKRRHPEITLRKPEPLSHARLAGSHPDVLSRYFEELESTLRDNDIIDSPSVIFNIDESGFPLDPKSPLI</sequence>
<dbReference type="AlphaFoldDB" id="A0A1X7SIZ8"/>
<keyword evidence="2" id="KW-0539">Nucleus</keyword>
<keyword evidence="1" id="KW-0238">DNA-binding</keyword>
<dbReference type="InterPro" id="IPR009057">
    <property type="entry name" value="Homeodomain-like_sf"/>
</dbReference>
<evidence type="ECO:0000256" key="2">
    <source>
        <dbReference type="ARBA" id="ARBA00023242"/>
    </source>
</evidence>
<dbReference type="Proteomes" id="UP000007879">
    <property type="component" value="Unassembled WGS sequence"/>
</dbReference>
<evidence type="ECO:0000313" key="4">
    <source>
        <dbReference type="EnsemblMetazoa" id="Aqu2.1.02040_001"/>
    </source>
</evidence>
<dbReference type="InterPro" id="IPR006600">
    <property type="entry name" value="HTH_CenpB_DNA-bd_dom"/>
</dbReference>
<evidence type="ECO:0000259" key="3">
    <source>
        <dbReference type="PROSITE" id="PS51253"/>
    </source>
</evidence>
<gene>
    <name evidence="4" type="primary">109592876</name>
</gene>
<dbReference type="InterPro" id="IPR007889">
    <property type="entry name" value="HTH_Psq"/>
</dbReference>
<proteinExistence type="predicted"/>
<evidence type="ECO:0000256" key="1">
    <source>
        <dbReference type="ARBA" id="ARBA00023125"/>
    </source>
</evidence>